<sequence length="488" mass="54819">MNIVSVKKYILIPFLFISLISSFCKPFTAQADTSTSEMTSKRKSLIFSGRLYIGNQSLGIIVKMQRNRKKVWIGKMDSPDQGAYDIPLDTVMMDKSRLHFVSNELEISFDGTLKGHVIEGVFKQSSSSFPLNLEMGEDGYKIKRPQTPEPPYPYKVKEVSIRQTFGDFNISGVVTIPKKKSKGTIILISGVNQEDRDATIAYHKPFAVLADWLTRNGYTVLRCDGRGIGNTGGDFTHVTTFDFAEDVDCEVNYMKKDFKPKSKRVFLIAHGEGAMVAPLVAQIGKNIDGMILLAAPSVTGRDVMIAQMAAVKESIKDAPLTEDKIDALKELFNVVITSKDKELAKNIRLFCEDNYERLLSREELNEVGKETLINLWVNQLSNPWMKFYLGYDPSIPLNVTNSKAKNSLPPTLAIYGELDRQIVASQNASAMKSLLNAPNKRYNVITLPGLNHLFQKAKSGSPLEYVQIDETINQEVLRIILEWLDRQR</sequence>
<comment type="caution">
    <text evidence="3">The sequence shown here is derived from an EMBL/GenBank/DDBJ whole genome shotgun (WGS) entry which is preliminary data.</text>
</comment>
<dbReference type="PANTHER" id="PTHR43265:SF1">
    <property type="entry name" value="ESTERASE ESTD"/>
    <property type="match status" value="1"/>
</dbReference>
<evidence type="ECO:0000259" key="2">
    <source>
        <dbReference type="Pfam" id="PF12146"/>
    </source>
</evidence>
<dbReference type="RefSeq" id="WP_380077103.1">
    <property type="nucleotide sequence ID" value="NZ_JBHSGO010000011.1"/>
</dbReference>
<evidence type="ECO:0000313" key="4">
    <source>
        <dbReference type="Proteomes" id="UP001596020"/>
    </source>
</evidence>
<protein>
    <submittedName>
        <fullName evidence="3">Alpha/beta hydrolase</fullName>
    </submittedName>
</protein>
<keyword evidence="4" id="KW-1185">Reference proteome</keyword>
<name>A0ABV9K5D0_9PORP</name>
<dbReference type="InterPro" id="IPR029058">
    <property type="entry name" value="AB_hydrolase_fold"/>
</dbReference>
<keyword evidence="3" id="KW-0378">Hydrolase</keyword>
<dbReference type="InterPro" id="IPR053145">
    <property type="entry name" value="AB_hydrolase_Est10"/>
</dbReference>
<dbReference type="Gene3D" id="3.40.50.1820">
    <property type="entry name" value="alpha/beta hydrolase"/>
    <property type="match status" value="1"/>
</dbReference>
<evidence type="ECO:0000256" key="1">
    <source>
        <dbReference type="SAM" id="SignalP"/>
    </source>
</evidence>
<gene>
    <name evidence="3" type="ORF">ACFO3G_00890</name>
</gene>
<feature type="chain" id="PRO_5046477926" evidence="1">
    <location>
        <begin position="32"/>
        <end position="488"/>
    </location>
</feature>
<feature type="domain" description="Serine aminopeptidase S33" evidence="2">
    <location>
        <begin position="206"/>
        <end position="301"/>
    </location>
</feature>
<accession>A0ABV9K5D0</accession>
<keyword evidence="1" id="KW-0732">Signal</keyword>
<feature type="signal peptide" evidence="1">
    <location>
        <begin position="1"/>
        <end position="31"/>
    </location>
</feature>
<organism evidence="3 4">
    <name type="scientific">Falsiporphyromonas endometrii</name>
    <dbReference type="NCBI Taxonomy" id="1387297"/>
    <lineage>
        <taxon>Bacteria</taxon>
        <taxon>Pseudomonadati</taxon>
        <taxon>Bacteroidota</taxon>
        <taxon>Bacteroidia</taxon>
        <taxon>Bacteroidales</taxon>
        <taxon>Porphyromonadaceae</taxon>
        <taxon>Falsiporphyromonas</taxon>
    </lineage>
</organism>
<dbReference type="SUPFAM" id="SSF53474">
    <property type="entry name" value="alpha/beta-Hydrolases"/>
    <property type="match status" value="1"/>
</dbReference>
<dbReference type="Pfam" id="PF12146">
    <property type="entry name" value="Hydrolase_4"/>
    <property type="match status" value="1"/>
</dbReference>
<dbReference type="Proteomes" id="UP001596020">
    <property type="component" value="Unassembled WGS sequence"/>
</dbReference>
<evidence type="ECO:0000313" key="3">
    <source>
        <dbReference type="EMBL" id="MFC4665189.1"/>
    </source>
</evidence>
<dbReference type="GO" id="GO:0016787">
    <property type="term" value="F:hydrolase activity"/>
    <property type="evidence" value="ECO:0007669"/>
    <property type="project" value="UniProtKB-KW"/>
</dbReference>
<reference evidence="4" key="1">
    <citation type="journal article" date="2019" name="Int. J. Syst. Evol. Microbiol.">
        <title>The Global Catalogue of Microorganisms (GCM) 10K type strain sequencing project: providing services to taxonomists for standard genome sequencing and annotation.</title>
        <authorList>
            <consortium name="The Broad Institute Genomics Platform"/>
            <consortium name="The Broad Institute Genome Sequencing Center for Infectious Disease"/>
            <person name="Wu L."/>
            <person name="Ma J."/>
        </authorList>
    </citation>
    <scope>NUCLEOTIDE SEQUENCE [LARGE SCALE GENOMIC DNA]</scope>
    <source>
        <strain evidence="4">CGMCC 4.7357</strain>
    </source>
</reference>
<dbReference type="PANTHER" id="PTHR43265">
    <property type="entry name" value="ESTERASE ESTD"/>
    <property type="match status" value="1"/>
</dbReference>
<dbReference type="InterPro" id="IPR022742">
    <property type="entry name" value="Hydrolase_4"/>
</dbReference>
<proteinExistence type="predicted"/>
<dbReference type="EMBL" id="JBHSGO010000011">
    <property type="protein sequence ID" value="MFC4665189.1"/>
    <property type="molecule type" value="Genomic_DNA"/>
</dbReference>